<dbReference type="Proteomes" id="UP001610563">
    <property type="component" value="Unassembled WGS sequence"/>
</dbReference>
<protein>
    <submittedName>
        <fullName evidence="5">NADP-dependent oxidoreductase domain-containing protein</fullName>
    </submittedName>
</protein>
<proteinExistence type="inferred from homology"/>
<keyword evidence="6" id="KW-1185">Reference proteome</keyword>
<reference evidence="5 6" key="1">
    <citation type="submission" date="2024-07" db="EMBL/GenBank/DDBJ databases">
        <title>Section-level genome sequencing and comparative genomics of Aspergillus sections Usti and Cavernicolus.</title>
        <authorList>
            <consortium name="Lawrence Berkeley National Laboratory"/>
            <person name="Nybo J.L."/>
            <person name="Vesth T.C."/>
            <person name="Theobald S."/>
            <person name="Frisvad J.C."/>
            <person name="Larsen T.O."/>
            <person name="Kjaerboelling I."/>
            <person name="Rothschild-Mancinelli K."/>
            <person name="Lyhne E.K."/>
            <person name="Kogle M.E."/>
            <person name="Barry K."/>
            <person name="Clum A."/>
            <person name="Na H."/>
            <person name="Ledsgaard L."/>
            <person name="Lin J."/>
            <person name="Lipzen A."/>
            <person name="Kuo A."/>
            <person name="Riley R."/>
            <person name="Mondo S."/>
            <person name="Labutti K."/>
            <person name="Haridas S."/>
            <person name="Pangalinan J."/>
            <person name="Salamov A.A."/>
            <person name="Simmons B.A."/>
            <person name="Magnuson J.K."/>
            <person name="Chen J."/>
            <person name="Drula E."/>
            <person name="Henrissat B."/>
            <person name="Wiebenga A."/>
            <person name="Lubbers R.J."/>
            <person name="Gomes A.C."/>
            <person name="Makela M.R."/>
            <person name="Stajich J."/>
            <person name="Grigoriev I.V."/>
            <person name="Mortensen U.H."/>
            <person name="De Vries R.P."/>
            <person name="Baker S.E."/>
            <person name="Andersen M.R."/>
        </authorList>
    </citation>
    <scope>NUCLEOTIDE SEQUENCE [LARGE SCALE GENOMIC DNA]</scope>
    <source>
        <strain evidence="5 6">CBS 209.92</strain>
    </source>
</reference>
<evidence type="ECO:0000256" key="3">
    <source>
        <dbReference type="ARBA" id="ARBA00038157"/>
    </source>
</evidence>
<accession>A0ABR4GM35</accession>
<evidence type="ECO:0000259" key="4">
    <source>
        <dbReference type="Pfam" id="PF00248"/>
    </source>
</evidence>
<dbReference type="InterPro" id="IPR023210">
    <property type="entry name" value="NADP_OxRdtase_dom"/>
</dbReference>
<dbReference type="PANTHER" id="PTHR43364:SF7">
    <property type="entry name" value="NADP-DEPENDENT OXIDOREDUCTASE DOMAIN-CONTAINING PROTEIN-RELATED"/>
    <property type="match status" value="1"/>
</dbReference>
<keyword evidence="1" id="KW-0521">NADP</keyword>
<dbReference type="EMBL" id="JBFTWV010000004">
    <property type="protein sequence ID" value="KAL2800105.1"/>
    <property type="molecule type" value="Genomic_DNA"/>
</dbReference>
<comment type="similarity">
    <text evidence="3">Belongs to the aldo/keto reductase family. Aldo/keto reductase 2 subfamily.</text>
</comment>
<dbReference type="Pfam" id="PF00248">
    <property type="entry name" value="Aldo_ket_red"/>
    <property type="match status" value="1"/>
</dbReference>
<name>A0ABR4GM35_9EURO</name>
<comment type="caution">
    <text evidence="5">The sequence shown here is derived from an EMBL/GenBank/DDBJ whole genome shotgun (WGS) entry which is preliminary data.</text>
</comment>
<evidence type="ECO:0000313" key="5">
    <source>
        <dbReference type="EMBL" id="KAL2800105.1"/>
    </source>
</evidence>
<feature type="domain" description="NADP-dependent oxidoreductase" evidence="4">
    <location>
        <begin position="30"/>
        <end position="334"/>
    </location>
</feature>
<sequence length="392" mass="43681">MSLFEPPPKPTTPLGYHRVLSPTASVKISPICLGGISIGNEWSELFGTSEDPFALLDEFFALGGNFIDTANTYNNESSEKHIGEWMESRGVRDQIVLATKYSAGYRSYIRENEPMQANFTGNSAKSLYVSVRDSLKKLRTDYIDILYVHWWDFATSVEEVMLHLHSYVMSKQVLYLGVSDTPAWVVVKANEFARKNGLTPFSIYQGRWNAAFRDMEAEIIPMCEDQGMAVVPWAALGGGLLLSAEQRRQREESLAGQKSFYNVGPKEIAISDALEKIAVSKGTNVQAIALAYLYHQTTYVIPIAGVQTIEHLRALADAATIRLSDEEVKSIQDAAPFDPLFPMNFLYSVKDRKGYSTKLTLADHVQYKMAAHLEAPVKASVSGLSIKMDRIN</sequence>
<evidence type="ECO:0000256" key="1">
    <source>
        <dbReference type="ARBA" id="ARBA00022857"/>
    </source>
</evidence>
<evidence type="ECO:0000256" key="2">
    <source>
        <dbReference type="ARBA" id="ARBA00023002"/>
    </source>
</evidence>
<dbReference type="InterPro" id="IPR050523">
    <property type="entry name" value="AKR_Detox_Biosynth"/>
</dbReference>
<dbReference type="InterPro" id="IPR036812">
    <property type="entry name" value="NAD(P)_OxRdtase_dom_sf"/>
</dbReference>
<dbReference type="Gene3D" id="3.20.20.100">
    <property type="entry name" value="NADP-dependent oxidoreductase domain"/>
    <property type="match status" value="1"/>
</dbReference>
<dbReference type="PANTHER" id="PTHR43364">
    <property type="entry name" value="NADH-SPECIFIC METHYLGLYOXAL REDUCTASE-RELATED"/>
    <property type="match status" value="1"/>
</dbReference>
<evidence type="ECO:0000313" key="6">
    <source>
        <dbReference type="Proteomes" id="UP001610563"/>
    </source>
</evidence>
<dbReference type="SUPFAM" id="SSF51430">
    <property type="entry name" value="NAD(P)-linked oxidoreductase"/>
    <property type="match status" value="1"/>
</dbReference>
<gene>
    <name evidence="5" type="ORF">BJX66DRAFT_180430</name>
</gene>
<organism evidence="5 6">
    <name type="scientific">Aspergillus keveii</name>
    <dbReference type="NCBI Taxonomy" id="714993"/>
    <lineage>
        <taxon>Eukaryota</taxon>
        <taxon>Fungi</taxon>
        <taxon>Dikarya</taxon>
        <taxon>Ascomycota</taxon>
        <taxon>Pezizomycotina</taxon>
        <taxon>Eurotiomycetes</taxon>
        <taxon>Eurotiomycetidae</taxon>
        <taxon>Eurotiales</taxon>
        <taxon>Aspergillaceae</taxon>
        <taxon>Aspergillus</taxon>
        <taxon>Aspergillus subgen. Nidulantes</taxon>
    </lineage>
</organism>
<keyword evidence="2" id="KW-0560">Oxidoreductase</keyword>